<dbReference type="Gene3D" id="1.20.1250.20">
    <property type="entry name" value="MFS general substrate transporter like domains"/>
    <property type="match status" value="1"/>
</dbReference>
<organism evidence="8">
    <name type="scientific">marine sediment metagenome</name>
    <dbReference type="NCBI Taxonomy" id="412755"/>
    <lineage>
        <taxon>unclassified sequences</taxon>
        <taxon>metagenomes</taxon>
        <taxon>ecological metagenomes</taxon>
    </lineage>
</organism>
<feature type="transmembrane region" description="Helical" evidence="6">
    <location>
        <begin position="124"/>
        <end position="142"/>
    </location>
</feature>
<feature type="transmembrane region" description="Helical" evidence="6">
    <location>
        <begin position="149"/>
        <end position="168"/>
    </location>
</feature>
<dbReference type="PANTHER" id="PTHR43385:SF1">
    <property type="entry name" value="RIBOFLAVIN TRANSPORTER RIBJ"/>
    <property type="match status" value="1"/>
</dbReference>
<evidence type="ECO:0000259" key="7">
    <source>
        <dbReference type="PROSITE" id="PS50850"/>
    </source>
</evidence>
<dbReference type="InterPro" id="IPR011701">
    <property type="entry name" value="MFS"/>
</dbReference>
<feature type="transmembrane region" description="Helical" evidence="6">
    <location>
        <begin position="64"/>
        <end position="87"/>
    </location>
</feature>
<accession>X1R3M0</accession>
<gene>
    <name evidence="8" type="ORF">S06H3_61153</name>
</gene>
<proteinExistence type="predicted"/>
<evidence type="ECO:0000256" key="6">
    <source>
        <dbReference type="SAM" id="Phobius"/>
    </source>
</evidence>
<keyword evidence="2" id="KW-0813">Transport</keyword>
<feature type="domain" description="Major facilitator superfamily (MFS) profile" evidence="7">
    <location>
        <begin position="34"/>
        <end position="169"/>
    </location>
</feature>
<dbReference type="InterPro" id="IPR052983">
    <property type="entry name" value="MFS_Riboflavin_Transporter"/>
</dbReference>
<dbReference type="GO" id="GO:0016020">
    <property type="term" value="C:membrane"/>
    <property type="evidence" value="ECO:0007669"/>
    <property type="project" value="UniProtKB-SubCell"/>
</dbReference>
<feature type="transmembrane region" description="Helical" evidence="6">
    <location>
        <begin position="99"/>
        <end position="118"/>
    </location>
</feature>
<dbReference type="PANTHER" id="PTHR43385">
    <property type="entry name" value="RIBOFLAVIN TRANSPORTER RIBJ"/>
    <property type="match status" value="1"/>
</dbReference>
<dbReference type="InterPro" id="IPR020846">
    <property type="entry name" value="MFS_dom"/>
</dbReference>
<name>X1R3M0_9ZZZZ</name>
<dbReference type="EMBL" id="BARV01040037">
    <property type="protein sequence ID" value="GAI50189.1"/>
    <property type="molecule type" value="Genomic_DNA"/>
</dbReference>
<reference evidence="8" key="1">
    <citation type="journal article" date="2014" name="Front. Microbiol.">
        <title>High frequency of phylogenetically diverse reductive dehalogenase-homologous genes in deep subseafloor sedimentary metagenomes.</title>
        <authorList>
            <person name="Kawai M."/>
            <person name="Futagami T."/>
            <person name="Toyoda A."/>
            <person name="Takaki Y."/>
            <person name="Nishi S."/>
            <person name="Hori S."/>
            <person name="Arai W."/>
            <person name="Tsubouchi T."/>
            <person name="Morono Y."/>
            <person name="Uchiyama I."/>
            <person name="Ito T."/>
            <person name="Fujiyama A."/>
            <person name="Inagaki F."/>
            <person name="Takami H."/>
        </authorList>
    </citation>
    <scope>NUCLEOTIDE SEQUENCE</scope>
    <source>
        <strain evidence="8">Expedition CK06-06</strain>
    </source>
</reference>
<evidence type="ECO:0000256" key="1">
    <source>
        <dbReference type="ARBA" id="ARBA00004141"/>
    </source>
</evidence>
<dbReference type="PROSITE" id="PS50850">
    <property type="entry name" value="MFS"/>
    <property type="match status" value="1"/>
</dbReference>
<dbReference type="GO" id="GO:0022857">
    <property type="term" value="F:transmembrane transporter activity"/>
    <property type="evidence" value="ECO:0007669"/>
    <property type="project" value="InterPro"/>
</dbReference>
<evidence type="ECO:0000256" key="3">
    <source>
        <dbReference type="ARBA" id="ARBA00022692"/>
    </source>
</evidence>
<dbReference type="InterPro" id="IPR036259">
    <property type="entry name" value="MFS_trans_sf"/>
</dbReference>
<protein>
    <recommendedName>
        <fullName evidence="7">Major facilitator superfamily (MFS) profile domain-containing protein</fullName>
    </recommendedName>
</protein>
<dbReference type="SUPFAM" id="SSF103473">
    <property type="entry name" value="MFS general substrate transporter"/>
    <property type="match status" value="1"/>
</dbReference>
<feature type="non-terminal residue" evidence="8">
    <location>
        <position position="1"/>
    </location>
</feature>
<evidence type="ECO:0000256" key="4">
    <source>
        <dbReference type="ARBA" id="ARBA00022989"/>
    </source>
</evidence>
<comment type="subcellular location">
    <subcellularLocation>
        <location evidence="1">Membrane</location>
        <topology evidence="1">Multi-pass membrane protein</topology>
    </subcellularLocation>
</comment>
<evidence type="ECO:0000256" key="5">
    <source>
        <dbReference type="ARBA" id="ARBA00023136"/>
    </source>
</evidence>
<dbReference type="AlphaFoldDB" id="X1R3M0"/>
<feature type="transmembrane region" description="Helical" evidence="6">
    <location>
        <begin position="34"/>
        <end position="52"/>
    </location>
</feature>
<dbReference type="Pfam" id="PF07690">
    <property type="entry name" value="MFS_1"/>
    <property type="match status" value="1"/>
</dbReference>
<comment type="caution">
    <text evidence="8">The sequence shown here is derived from an EMBL/GenBank/DDBJ whole genome shotgun (WGS) entry which is preliminary data.</text>
</comment>
<sequence length="169" mass="17419">YPDGIEGPEDAAEAQASLSATTGLSLKMALGTSAFWLIAVTFLVNGFSALGVNQNQVPHLQDIGFPLATAASALTGIGLGSAIGKFVFGWLCDQIPAKYACAISFVLLAVGTIIFMSVKPGSPVAIIWLYAIILGLGAGGWLPTMSMMINTNFGLTSYGAIFGMITLAP</sequence>
<keyword evidence="5 6" id="KW-0472">Membrane</keyword>
<evidence type="ECO:0000313" key="8">
    <source>
        <dbReference type="EMBL" id="GAI50189.1"/>
    </source>
</evidence>
<keyword evidence="4 6" id="KW-1133">Transmembrane helix</keyword>
<keyword evidence="3 6" id="KW-0812">Transmembrane</keyword>
<evidence type="ECO:0000256" key="2">
    <source>
        <dbReference type="ARBA" id="ARBA00022448"/>
    </source>
</evidence>